<dbReference type="RefSeq" id="WP_073285147.1">
    <property type="nucleotide sequence ID" value="NZ_FRCP01000008.1"/>
</dbReference>
<keyword evidence="2" id="KW-1185">Reference proteome</keyword>
<dbReference type="OrthoDB" id="1846498at2"/>
<organism evidence="1 2">
    <name type="scientific">Anaerosporobacter mobilis DSM 15930</name>
    <dbReference type="NCBI Taxonomy" id="1120996"/>
    <lineage>
        <taxon>Bacteria</taxon>
        <taxon>Bacillati</taxon>
        <taxon>Bacillota</taxon>
        <taxon>Clostridia</taxon>
        <taxon>Lachnospirales</taxon>
        <taxon>Lachnospiraceae</taxon>
        <taxon>Anaerosporobacter</taxon>
    </lineage>
</organism>
<proteinExistence type="predicted"/>
<sequence length="388" mass="44855">MVVNKGFSFSNIVGMYAIKEMPANHKLNSSNKIITALYPGNLKKLYSQNSYEEGSIAYEFQAIDTNDIKQIIQFCNQYGLLFSNRLLANQTNNYIFMKTYKSIFSEAVPNFAPDEVNLDMFIDEVITMHRLIGLKAALDTNDPVELINCLLPLLLCYTYKTPEPGTNETECFNNLFYKYLSSYYLIDQPCLFELKDVYLPELNHLLDDLTKFVYEDKTNRWLQLPLKLEAYKYMNNCTWQNYHDIMTNLLKVVSISSNDSLSELYYSENISKDLLNSCGITDLMLQHAAVTCLADHFNSQTMLITPELRFENDQLTSDWKITSLLEAMYMELSVSFAPNTQVKKCANPTCNSFFDVGIGNSRKIYCSTRCAMLMAKRKQRERDKHKHD</sequence>
<evidence type="ECO:0000313" key="1">
    <source>
        <dbReference type="EMBL" id="SHM28012.1"/>
    </source>
</evidence>
<dbReference type="AlphaFoldDB" id="A0A1M7HHP9"/>
<gene>
    <name evidence="1" type="ORF">SAMN02746066_01379</name>
</gene>
<protein>
    <submittedName>
        <fullName evidence="1">Uncharacterized protein</fullName>
    </submittedName>
</protein>
<dbReference type="Proteomes" id="UP000184038">
    <property type="component" value="Unassembled WGS sequence"/>
</dbReference>
<dbReference type="EMBL" id="FRCP01000008">
    <property type="protein sequence ID" value="SHM28012.1"/>
    <property type="molecule type" value="Genomic_DNA"/>
</dbReference>
<reference evidence="1 2" key="1">
    <citation type="submission" date="2016-11" db="EMBL/GenBank/DDBJ databases">
        <authorList>
            <person name="Jaros S."/>
            <person name="Januszkiewicz K."/>
            <person name="Wedrychowicz H."/>
        </authorList>
    </citation>
    <scope>NUCLEOTIDE SEQUENCE [LARGE SCALE GENOMIC DNA]</scope>
    <source>
        <strain evidence="1 2">DSM 15930</strain>
    </source>
</reference>
<accession>A0A1M7HHP9</accession>
<evidence type="ECO:0000313" key="2">
    <source>
        <dbReference type="Proteomes" id="UP000184038"/>
    </source>
</evidence>
<name>A0A1M7HHP9_9FIRM</name>